<sequence length="191" mass="19825">MMSLLRTRTMMKILVGICILGLVVTGAVGLITARDAPQQPPPQDLPGGAQDPGPPTARDAPQQPPPQDLPGGAQDPGPPEDLADAPELNVLGSPPDQIKYSDLGEECDATECGRVAGVESADLDGDEAIDTVYTTLLDGDFALLLPPGEEDPEGVDWEDAALTNSKVVVQGSPQPAGEDDVAHLVILNAQH</sequence>
<comment type="caution">
    <text evidence="2">The sequence shown here is derived from an EMBL/GenBank/DDBJ whole genome shotgun (WGS) entry which is preliminary data.</text>
</comment>
<dbReference type="Proteomes" id="UP001250214">
    <property type="component" value="Unassembled WGS sequence"/>
</dbReference>
<organism evidence="2 3">
    <name type="scientific">Lipingzhangella rawalii</name>
    <dbReference type="NCBI Taxonomy" id="2055835"/>
    <lineage>
        <taxon>Bacteria</taxon>
        <taxon>Bacillati</taxon>
        <taxon>Actinomycetota</taxon>
        <taxon>Actinomycetes</taxon>
        <taxon>Streptosporangiales</taxon>
        <taxon>Nocardiopsidaceae</taxon>
        <taxon>Lipingzhangella</taxon>
    </lineage>
</organism>
<name>A0ABU2H435_9ACTN</name>
<feature type="region of interest" description="Disordered" evidence="1">
    <location>
        <begin position="34"/>
        <end position="101"/>
    </location>
</feature>
<evidence type="ECO:0000313" key="2">
    <source>
        <dbReference type="EMBL" id="MDS1270074.1"/>
    </source>
</evidence>
<evidence type="ECO:0000256" key="1">
    <source>
        <dbReference type="SAM" id="MobiDB-lite"/>
    </source>
</evidence>
<protein>
    <submittedName>
        <fullName evidence="2">Uncharacterized protein</fullName>
    </submittedName>
</protein>
<proteinExistence type="predicted"/>
<reference evidence="3" key="1">
    <citation type="submission" date="2023-07" db="EMBL/GenBank/DDBJ databases">
        <title>Novel species in the genus Lipingzhangella isolated from Sambhar Salt Lake.</title>
        <authorList>
            <person name="Jiya N."/>
            <person name="Kajale S."/>
            <person name="Sharma A."/>
        </authorList>
    </citation>
    <scope>NUCLEOTIDE SEQUENCE [LARGE SCALE GENOMIC DNA]</scope>
    <source>
        <strain evidence="3">LS1_29</strain>
    </source>
</reference>
<gene>
    <name evidence="2" type="ORF">RIF23_07185</name>
</gene>
<accession>A0ABU2H435</accession>
<feature type="compositionally biased region" description="Low complexity" evidence="1">
    <location>
        <begin position="45"/>
        <end position="61"/>
    </location>
</feature>
<dbReference type="RefSeq" id="WP_310911617.1">
    <property type="nucleotide sequence ID" value="NZ_JAVLVT010000003.1"/>
</dbReference>
<keyword evidence="3" id="KW-1185">Reference proteome</keyword>
<evidence type="ECO:0000313" key="3">
    <source>
        <dbReference type="Proteomes" id="UP001250214"/>
    </source>
</evidence>
<dbReference type="EMBL" id="JAVLVT010000003">
    <property type="protein sequence ID" value="MDS1270074.1"/>
    <property type="molecule type" value="Genomic_DNA"/>
</dbReference>